<comment type="caution">
    <text evidence="2">The sequence shown here is derived from an EMBL/GenBank/DDBJ whole genome shotgun (WGS) entry which is preliminary data.</text>
</comment>
<evidence type="ECO:0000259" key="1">
    <source>
        <dbReference type="Pfam" id="PF01551"/>
    </source>
</evidence>
<evidence type="ECO:0000313" key="2">
    <source>
        <dbReference type="EMBL" id="EKC54995.1"/>
    </source>
</evidence>
<gene>
    <name evidence="2" type="ORF">LEA_15585</name>
</gene>
<dbReference type="GO" id="GO:0004222">
    <property type="term" value="F:metalloendopeptidase activity"/>
    <property type="evidence" value="ECO:0007669"/>
    <property type="project" value="TreeGrafter"/>
</dbReference>
<dbReference type="PANTHER" id="PTHR21666">
    <property type="entry name" value="PEPTIDASE-RELATED"/>
    <property type="match status" value="1"/>
</dbReference>
<dbReference type="InterPro" id="IPR016047">
    <property type="entry name" value="M23ase_b-sheet_dom"/>
</dbReference>
<name>K1SMC4_9ZZZZ</name>
<dbReference type="Gene3D" id="2.70.70.10">
    <property type="entry name" value="Glucose Permease (Domain IIA)"/>
    <property type="match status" value="1"/>
</dbReference>
<feature type="non-terminal residue" evidence="2">
    <location>
        <position position="183"/>
    </location>
</feature>
<dbReference type="Pfam" id="PF01551">
    <property type="entry name" value="Peptidase_M23"/>
    <property type="match status" value="1"/>
</dbReference>
<reference evidence="2" key="1">
    <citation type="journal article" date="2013" name="Environ. Microbiol.">
        <title>Microbiota from the distal guts of lean and obese adolescents exhibit partial functional redundancy besides clear differences in community structure.</title>
        <authorList>
            <person name="Ferrer M."/>
            <person name="Ruiz A."/>
            <person name="Lanza F."/>
            <person name="Haange S.B."/>
            <person name="Oberbach A."/>
            <person name="Till H."/>
            <person name="Bargiela R."/>
            <person name="Campoy C."/>
            <person name="Segura M.T."/>
            <person name="Richter M."/>
            <person name="von Bergen M."/>
            <person name="Seifert J."/>
            <person name="Suarez A."/>
        </authorList>
    </citation>
    <scope>NUCLEOTIDE SEQUENCE</scope>
</reference>
<dbReference type="CDD" id="cd12797">
    <property type="entry name" value="M23_peptidase"/>
    <property type="match status" value="1"/>
</dbReference>
<feature type="domain" description="M23ase beta-sheet core" evidence="1">
    <location>
        <begin position="123"/>
        <end position="183"/>
    </location>
</feature>
<organism evidence="2">
    <name type="scientific">human gut metagenome</name>
    <dbReference type="NCBI Taxonomy" id="408170"/>
    <lineage>
        <taxon>unclassified sequences</taxon>
        <taxon>metagenomes</taxon>
        <taxon>organismal metagenomes</taxon>
    </lineage>
</organism>
<proteinExistence type="predicted"/>
<dbReference type="AlphaFoldDB" id="K1SMC4"/>
<feature type="non-terminal residue" evidence="2">
    <location>
        <position position="1"/>
    </location>
</feature>
<dbReference type="SUPFAM" id="SSF51261">
    <property type="entry name" value="Duplicated hybrid motif"/>
    <property type="match status" value="1"/>
</dbReference>
<dbReference type="EMBL" id="AJWY01010635">
    <property type="protein sequence ID" value="EKC54995.1"/>
    <property type="molecule type" value="Genomic_DNA"/>
</dbReference>
<protein>
    <submittedName>
        <fullName evidence="2">Protein containing Peptidase M23 domain protein</fullName>
    </submittedName>
</protein>
<dbReference type="InterPro" id="IPR050570">
    <property type="entry name" value="Cell_wall_metabolism_enzyme"/>
</dbReference>
<dbReference type="PANTHER" id="PTHR21666:SF270">
    <property type="entry name" value="MUREIN HYDROLASE ACTIVATOR ENVC"/>
    <property type="match status" value="1"/>
</dbReference>
<dbReference type="InterPro" id="IPR011055">
    <property type="entry name" value="Dup_hybrid_motif"/>
</dbReference>
<accession>K1SMC4</accession>
<sequence>SQNLIPAEINEQTKALLSGTMWDMISFATSSETVSSTENDENGNTITVTETFGVVTILYKNIDEVSSLYNFSDSEKEMLSQVLSMYSEFEGISISGNGKMINPCPAGRFNGNDYPSYAGNNEYHAGRDISCPIGTPIYAAADGTVIHINDQADSYGNHIMIAHGNEVYTLYAHCDSLLVTVGQ</sequence>